<sequence length="491" mass="56963">MTSDPKRLHPAAILFFLYKDLKNWIVPAIIFVVAVYNQSKLWSILGLFALLLLITAVDIIRYRTFSYQFFDDEILVRSGIFVKKVNHIPYDRIQNITANQWFFLRPFKLEELEIETAGHSEGPEVSLVAVPVKLKDELNHYRQQFNSEEVTQNVSQETFSMEKPIKQGITEYSITWRELLKFSLTSPAFLSGLLVVLAFYGKVQQSLSKQFYEAAANEFVHLGWILVVIGLIIILLFFYLISVLVLIAKYYHFHLEKEDSQFRMQYGFFKAKKTSISQNRIQAVVVKQTLLRRMLHIASVKLVIISNSKKGETEKDIVVMPVIETAKLNDFLKKFFPHIPVDELKVKPAAAKTYYYDLRNAMIFSVITDIVLGSIMFKLSVWWLVAIVIVSALFWLPPAYLNARRARITLMNDDYVFLQNNQVTSKNSYFVPKSSIQLLERRQSVWLSNKKFAHILLNCRSGIETRVLKVKYLPQEQIDEVVAWYKKGANS</sequence>
<gene>
    <name evidence="3" type="ORF">FD03_GL001288</name>
</gene>
<dbReference type="InterPro" id="IPR005182">
    <property type="entry name" value="YdbS-like_PH"/>
</dbReference>
<dbReference type="RefSeq" id="WP_025025212.1">
    <property type="nucleotide sequence ID" value="NZ_AZDZ01000019.1"/>
</dbReference>
<feature type="transmembrane region" description="Helical" evidence="1">
    <location>
        <begin position="41"/>
        <end position="60"/>
    </location>
</feature>
<evidence type="ECO:0000313" key="4">
    <source>
        <dbReference type="Proteomes" id="UP000051248"/>
    </source>
</evidence>
<feature type="transmembrane region" description="Helical" evidence="1">
    <location>
        <begin position="354"/>
        <end position="375"/>
    </location>
</feature>
<feature type="domain" description="YdbS-like PH" evidence="2">
    <location>
        <begin position="250"/>
        <end position="327"/>
    </location>
</feature>
<keyword evidence="1" id="KW-0812">Transmembrane</keyword>
<dbReference type="Pfam" id="PF03703">
    <property type="entry name" value="bPH_2"/>
    <property type="match status" value="2"/>
</dbReference>
<keyword evidence="4" id="KW-1185">Reference proteome</keyword>
<dbReference type="eggNOG" id="COG3428">
    <property type="taxonomic scope" value="Bacteria"/>
</dbReference>
<name>A0A0R1KEU5_9LACO</name>
<evidence type="ECO:0000256" key="1">
    <source>
        <dbReference type="SAM" id="Phobius"/>
    </source>
</evidence>
<dbReference type="PATRIC" id="fig|1423775.4.peg.1318"/>
<feature type="transmembrane region" description="Helical" evidence="1">
    <location>
        <begin position="381"/>
        <end position="401"/>
    </location>
</feature>
<feature type="transmembrane region" description="Helical" evidence="1">
    <location>
        <begin position="221"/>
        <end position="247"/>
    </location>
</feature>
<dbReference type="STRING" id="1423775.FD03_GL001288"/>
<feature type="transmembrane region" description="Helical" evidence="1">
    <location>
        <begin position="12"/>
        <end position="35"/>
    </location>
</feature>
<dbReference type="PANTHER" id="PTHR34473:SF2">
    <property type="entry name" value="UPF0699 TRANSMEMBRANE PROTEIN YDBT"/>
    <property type="match status" value="1"/>
</dbReference>
<reference evidence="3 4" key="1">
    <citation type="journal article" date="2015" name="Genome Announc.">
        <title>Expanding the biotechnology potential of lactobacilli through comparative genomics of 213 strains and associated genera.</title>
        <authorList>
            <person name="Sun Z."/>
            <person name="Harris H.M."/>
            <person name="McCann A."/>
            <person name="Guo C."/>
            <person name="Argimon S."/>
            <person name="Zhang W."/>
            <person name="Yang X."/>
            <person name="Jeffery I.B."/>
            <person name="Cooney J.C."/>
            <person name="Kagawa T.F."/>
            <person name="Liu W."/>
            <person name="Song Y."/>
            <person name="Salvetti E."/>
            <person name="Wrobel A."/>
            <person name="Rasinkangas P."/>
            <person name="Parkhill J."/>
            <person name="Rea M.C."/>
            <person name="O'Sullivan O."/>
            <person name="Ritari J."/>
            <person name="Douillard F.P."/>
            <person name="Paul Ross R."/>
            <person name="Yang R."/>
            <person name="Briner A.E."/>
            <person name="Felis G.E."/>
            <person name="de Vos W.M."/>
            <person name="Barrangou R."/>
            <person name="Klaenhammer T.R."/>
            <person name="Caufield P.W."/>
            <person name="Cui Y."/>
            <person name="Zhang H."/>
            <person name="O'Toole P.W."/>
        </authorList>
    </citation>
    <scope>NUCLEOTIDE SEQUENCE [LARGE SCALE GENOMIC DNA]</scope>
    <source>
        <strain evidence="3 4">DSM 19682</strain>
    </source>
</reference>
<feature type="domain" description="YdbS-like PH" evidence="2">
    <location>
        <begin position="62"/>
        <end position="133"/>
    </location>
</feature>
<accession>A0A0R1KEU5</accession>
<dbReference type="InterPro" id="IPR014529">
    <property type="entry name" value="UCP026631"/>
</dbReference>
<feature type="transmembrane region" description="Helical" evidence="1">
    <location>
        <begin position="182"/>
        <end position="201"/>
    </location>
</feature>
<evidence type="ECO:0000259" key="2">
    <source>
        <dbReference type="Pfam" id="PF03703"/>
    </source>
</evidence>
<evidence type="ECO:0000313" key="3">
    <source>
        <dbReference type="EMBL" id="KRK78929.1"/>
    </source>
</evidence>
<keyword evidence="1" id="KW-1133">Transmembrane helix</keyword>
<dbReference type="Proteomes" id="UP000051248">
    <property type="component" value="Unassembled WGS sequence"/>
</dbReference>
<dbReference type="AlphaFoldDB" id="A0A0R1KEU5"/>
<organism evidence="3 4">
    <name type="scientific">Companilactobacillus nodensis DSM 19682 = JCM 14932 = NBRC 107160</name>
    <dbReference type="NCBI Taxonomy" id="1423775"/>
    <lineage>
        <taxon>Bacteria</taxon>
        <taxon>Bacillati</taxon>
        <taxon>Bacillota</taxon>
        <taxon>Bacilli</taxon>
        <taxon>Lactobacillales</taxon>
        <taxon>Lactobacillaceae</taxon>
        <taxon>Companilactobacillus</taxon>
    </lineage>
</organism>
<keyword evidence="1" id="KW-0472">Membrane</keyword>
<dbReference type="EMBL" id="AZDZ01000019">
    <property type="protein sequence ID" value="KRK78929.1"/>
    <property type="molecule type" value="Genomic_DNA"/>
</dbReference>
<dbReference type="OrthoDB" id="2195155at2"/>
<dbReference type="PANTHER" id="PTHR34473">
    <property type="entry name" value="UPF0699 TRANSMEMBRANE PROTEIN YDBS"/>
    <property type="match status" value="1"/>
</dbReference>
<protein>
    <submittedName>
        <fullName evidence="3">Membrane protein</fullName>
    </submittedName>
</protein>
<proteinExistence type="predicted"/>
<dbReference type="PIRSF" id="PIRSF026631">
    <property type="entry name" value="UCP026631"/>
    <property type="match status" value="1"/>
</dbReference>
<comment type="caution">
    <text evidence="3">The sequence shown here is derived from an EMBL/GenBank/DDBJ whole genome shotgun (WGS) entry which is preliminary data.</text>
</comment>